<organism evidence="11 12">
    <name type="scientific">Bombiscardovia coagulans</name>
    <dbReference type="NCBI Taxonomy" id="686666"/>
    <lineage>
        <taxon>Bacteria</taxon>
        <taxon>Bacillati</taxon>
        <taxon>Actinomycetota</taxon>
        <taxon>Actinomycetes</taxon>
        <taxon>Bifidobacteriales</taxon>
        <taxon>Bifidobacteriaceae</taxon>
        <taxon>Bombiscardovia</taxon>
    </lineage>
</organism>
<dbReference type="AlphaFoldDB" id="A0A261EQR2"/>
<dbReference type="PROSITE" id="PS00108">
    <property type="entry name" value="PROTEIN_KINASE_ST"/>
    <property type="match status" value="1"/>
</dbReference>
<dbReference type="RefSeq" id="WP_094723018.1">
    <property type="nucleotide sequence ID" value="NZ_MWWS01000005.1"/>
</dbReference>
<dbReference type="Pfam" id="PF00069">
    <property type="entry name" value="Pkinase"/>
    <property type="match status" value="1"/>
</dbReference>
<evidence type="ECO:0000256" key="3">
    <source>
        <dbReference type="ARBA" id="ARBA00022679"/>
    </source>
</evidence>
<feature type="binding site" evidence="7">
    <location>
        <position position="46"/>
    </location>
    <ligand>
        <name>ATP</name>
        <dbReference type="ChEBI" id="CHEBI:30616"/>
    </ligand>
</feature>
<keyword evidence="6 7" id="KW-0067">ATP-binding</keyword>
<evidence type="ECO:0000256" key="5">
    <source>
        <dbReference type="ARBA" id="ARBA00022777"/>
    </source>
</evidence>
<keyword evidence="9" id="KW-0472">Membrane</keyword>
<dbReference type="GO" id="GO:0005524">
    <property type="term" value="F:ATP binding"/>
    <property type="evidence" value="ECO:0007669"/>
    <property type="project" value="UniProtKB-UniRule"/>
</dbReference>
<keyword evidence="12" id="KW-1185">Reference proteome</keyword>
<dbReference type="OrthoDB" id="9762169at2"/>
<feature type="compositionally biased region" description="Polar residues" evidence="8">
    <location>
        <begin position="311"/>
        <end position="320"/>
    </location>
</feature>
<feature type="domain" description="Protein kinase" evidence="10">
    <location>
        <begin position="18"/>
        <end position="291"/>
    </location>
</feature>
<keyword evidence="2 11" id="KW-0723">Serine/threonine-protein kinase</keyword>
<dbReference type="InterPro" id="IPR011009">
    <property type="entry name" value="Kinase-like_dom_sf"/>
</dbReference>
<dbReference type="PANTHER" id="PTHR43289">
    <property type="entry name" value="MITOGEN-ACTIVATED PROTEIN KINASE KINASE KINASE 20-RELATED"/>
    <property type="match status" value="1"/>
</dbReference>
<dbReference type="SUPFAM" id="SSF56112">
    <property type="entry name" value="Protein kinase-like (PK-like)"/>
    <property type="match status" value="1"/>
</dbReference>
<feature type="transmembrane region" description="Helical" evidence="9">
    <location>
        <begin position="593"/>
        <end position="611"/>
    </location>
</feature>
<feature type="region of interest" description="Disordered" evidence="8">
    <location>
        <begin position="288"/>
        <end position="320"/>
    </location>
</feature>
<dbReference type="SMART" id="SM00220">
    <property type="entry name" value="S_TKc"/>
    <property type="match status" value="1"/>
</dbReference>
<dbReference type="Gene3D" id="1.10.510.10">
    <property type="entry name" value="Transferase(Phosphotransferase) domain 1"/>
    <property type="match status" value="1"/>
</dbReference>
<evidence type="ECO:0000256" key="8">
    <source>
        <dbReference type="SAM" id="MobiDB-lite"/>
    </source>
</evidence>
<keyword evidence="3" id="KW-0808">Transferase</keyword>
<keyword evidence="9" id="KW-1133">Transmembrane helix</keyword>
<gene>
    <name evidence="11" type="ORF">BOCO_1002</name>
</gene>
<dbReference type="Proteomes" id="UP000216004">
    <property type="component" value="Unassembled WGS sequence"/>
</dbReference>
<dbReference type="PANTHER" id="PTHR43289:SF6">
    <property type="entry name" value="SERINE_THREONINE-PROTEIN KINASE NEKL-3"/>
    <property type="match status" value="1"/>
</dbReference>
<evidence type="ECO:0000256" key="9">
    <source>
        <dbReference type="SAM" id="Phobius"/>
    </source>
</evidence>
<sequence>MSRVDALNLQVGDVVGGYTLVAPLGGGAMGSVWRARDDGGQDYAIKVLRDSLTSEEDNHDSLDPQERAEQVSARERLRREAMALQRIHHPGVCQIVDMELDDSLAFIVTELIDGLNLHDDVATNGRYTGDDLERLANKLVAAVQAVHAAGIVHRDIKPTNVMISAAGPVLVDFGIAMGEGESHVTRTGLVMGTPGFIAPEVIDGAESDVHSDWWSLAAVLAYAACGRPVFGSKPMMAVLERAASGNADLSGLPLATKEAFQAALSPHRQDRPSPQALLDAISRDALDSPTFHESSEEPTSEESTEVMLPFGTNSSTPNDIGQTRQLAEEDYLRNPRLAWNQPPTQLLRPYSRNDQESTATLVGNTSVLPFSPSYQGGEGAAYPSVPDALIRRRLYLKQANWTIVLVGVLIGCLAALEPFAALFLSGLLLWMLSACGLSVGTQISRELKRGSGHKATDMAIRLATLPWQILKSFLMTLPRVLLLVLAYYITLVVGSWAFGQPHITGYLSWAALTVRLPLPAGSSLSITGLLSALCACIGWIAVARTVGRTHVTPETAAPSWHDWLLAVSLGAGALVGRPSQETGTQAVHTKRQLVLVLLWAFILLILIIFVLRGQSLNWAPLPFDEPAI</sequence>
<dbReference type="Gene3D" id="3.30.200.20">
    <property type="entry name" value="Phosphorylase Kinase, domain 1"/>
    <property type="match status" value="1"/>
</dbReference>
<name>A0A261EQR2_9BIFI</name>
<dbReference type="EC" id="2.7.11.1" evidence="1"/>
<keyword evidence="9" id="KW-0812">Transmembrane</keyword>
<keyword evidence="4 7" id="KW-0547">Nucleotide-binding</keyword>
<evidence type="ECO:0000313" key="11">
    <source>
        <dbReference type="EMBL" id="OZG49193.1"/>
    </source>
</evidence>
<feature type="transmembrane region" description="Helical" evidence="9">
    <location>
        <begin position="480"/>
        <end position="498"/>
    </location>
</feature>
<evidence type="ECO:0000256" key="4">
    <source>
        <dbReference type="ARBA" id="ARBA00022741"/>
    </source>
</evidence>
<evidence type="ECO:0000256" key="2">
    <source>
        <dbReference type="ARBA" id="ARBA00022527"/>
    </source>
</evidence>
<reference evidence="11 12" key="1">
    <citation type="journal article" date="2017" name="BMC Genomics">
        <title>Comparative genomic and phylogenomic analyses of the Bifidobacteriaceae family.</title>
        <authorList>
            <person name="Lugli G.A."/>
            <person name="Milani C."/>
            <person name="Turroni F."/>
            <person name="Duranti S."/>
            <person name="Mancabelli L."/>
            <person name="Mangifesta M."/>
            <person name="Ferrario C."/>
            <person name="Modesto M."/>
            <person name="Mattarelli P."/>
            <person name="Jiri K."/>
            <person name="van Sinderen D."/>
            <person name="Ventura M."/>
        </authorList>
    </citation>
    <scope>NUCLEOTIDE SEQUENCE [LARGE SCALE GENOMIC DNA]</scope>
    <source>
        <strain evidence="11 12">DSM 22924</strain>
    </source>
</reference>
<dbReference type="InterPro" id="IPR000719">
    <property type="entry name" value="Prot_kinase_dom"/>
</dbReference>
<evidence type="ECO:0000256" key="6">
    <source>
        <dbReference type="ARBA" id="ARBA00022840"/>
    </source>
</evidence>
<dbReference type="CDD" id="cd14014">
    <property type="entry name" value="STKc_PknB_like"/>
    <property type="match status" value="1"/>
</dbReference>
<dbReference type="InterPro" id="IPR008271">
    <property type="entry name" value="Ser/Thr_kinase_AS"/>
</dbReference>
<dbReference type="InterPro" id="IPR017441">
    <property type="entry name" value="Protein_kinase_ATP_BS"/>
</dbReference>
<accession>A0A261EQR2</accession>
<evidence type="ECO:0000313" key="12">
    <source>
        <dbReference type="Proteomes" id="UP000216004"/>
    </source>
</evidence>
<dbReference type="PROSITE" id="PS00107">
    <property type="entry name" value="PROTEIN_KINASE_ATP"/>
    <property type="match status" value="1"/>
</dbReference>
<dbReference type="EMBL" id="MWWS01000005">
    <property type="protein sequence ID" value="OZG49193.1"/>
    <property type="molecule type" value="Genomic_DNA"/>
</dbReference>
<proteinExistence type="predicted"/>
<evidence type="ECO:0000256" key="1">
    <source>
        <dbReference type="ARBA" id="ARBA00012513"/>
    </source>
</evidence>
<protein>
    <recommendedName>
        <fullName evidence="1">non-specific serine/threonine protein kinase</fullName>
        <ecNumber evidence="1">2.7.11.1</ecNumber>
    </recommendedName>
</protein>
<evidence type="ECO:0000259" key="10">
    <source>
        <dbReference type="PROSITE" id="PS50011"/>
    </source>
</evidence>
<keyword evidence="5 11" id="KW-0418">Kinase</keyword>
<dbReference type="PROSITE" id="PS50011">
    <property type="entry name" value="PROTEIN_KINASE_DOM"/>
    <property type="match status" value="1"/>
</dbReference>
<comment type="caution">
    <text evidence="11">The sequence shown here is derived from an EMBL/GenBank/DDBJ whole genome shotgun (WGS) entry which is preliminary data.</text>
</comment>
<feature type="transmembrane region" description="Helical" evidence="9">
    <location>
        <begin position="399"/>
        <end position="416"/>
    </location>
</feature>
<dbReference type="GO" id="GO:0004674">
    <property type="term" value="F:protein serine/threonine kinase activity"/>
    <property type="evidence" value="ECO:0007669"/>
    <property type="project" value="UniProtKB-KW"/>
</dbReference>
<feature type="transmembrane region" description="Helical" evidence="9">
    <location>
        <begin position="518"/>
        <end position="542"/>
    </location>
</feature>
<evidence type="ECO:0000256" key="7">
    <source>
        <dbReference type="PROSITE-ProRule" id="PRU10141"/>
    </source>
</evidence>